<reference evidence="1" key="2">
    <citation type="submission" date="2025-09" db="UniProtKB">
        <authorList>
            <consortium name="Ensembl"/>
        </authorList>
    </citation>
    <scope>IDENTIFICATION</scope>
</reference>
<accession>A0A8C4KYG8</accession>
<reference evidence="1" key="1">
    <citation type="submission" date="2025-08" db="UniProtKB">
        <authorList>
            <consortium name="Ensembl"/>
        </authorList>
    </citation>
    <scope>IDENTIFICATION</scope>
</reference>
<keyword evidence="2" id="KW-1185">Reference proteome</keyword>
<dbReference type="Ensembl" id="ENSDNVT00000033377.1">
    <property type="protein sequence ID" value="ENSDNVP00000027647.1"/>
    <property type="gene ID" value="ENSDNVG00000019214.1"/>
</dbReference>
<dbReference type="AlphaFoldDB" id="A0A8C4KYG8"/>
<organism evidence="1 2">
    <name type="scientific">Dromaius novaehollandiae</name>
    <name type="common">Emu</name>
    <dbReference type="NCBI Taxonomy" id="8790"/>
    <lineage>
        <taxon>Eukaryota</taxon>
        <taxon>Metazoa</taxon>
        <taxon>Chordata</taxon>
        <taxon>Craniata</taxon>
        <taxon>Vertebrata</taxon>
        <taxon>Euteleostomi</taxon>
        <taxon>Archelosauria</taxon>
        <taxon>Archosauria</taxon>
        <taxon>Dinosauria</taxon>
        <taxon>Saurischia</taxon>
        <taxon>Theropoda</taxon>
        <taxon>Coelurosauria</taxon>
        <taxon>Aves</taxon>
        <taxon>Palaeognathae</taxon>
        <taxon>Casuariiformes</taxon>
        <taxon>Dromaiidae</taxon>
        <taxon>Dromaius</taxon>
    </lineage>
</organism>
<proteinExistence type="predicted"/>
<sequence>MLRLKHSKLCPRRINHKLTVPIPPRQRCLLQFRLQITPSRTHTRHHLTLFKPKLHFLLEELRTGDKKTSVHLRHVRAAAGGFVVGALTAGRRITGLYFWLKTK</sequence>
<evidence type="ECO:0000313" key="2">
    <source>
        <dbReference type="Proteomes" id="UP000694423"/>
    </source>
</evidence>
<name>A0A8C4KYG8_DRONO</name>
<dbReference type="Gene3D" id="6.10.140.1320">
    <property type="match status" value="1"/>
</dbReference>
<evidence type="ECO:0000313" key="1">
    <source>
        <dbReference type="Ensembl" id="ENSDNVP00000027647.1"/>
    </source>
</evidence>
<protein>
    <submittedName>
        <fullName evidence="1">Uncharacterized protein</fullName>
    </submittedName>
</protein>
<dbReference type="Proteomes" id="UP000694423">
    <property type="component" value="Unplaced"/>
</dbReference>